<dbReference type="GO" id="GO:0016620">
    <property type="term" value="F:oxidoreductase activity, acting on the aldehyde or oxo group of donors, NAD or NADP as acceptor"/>
    <property type="evidence" value="ECO:0007669"/>
    <property type="project" value="InterPro"/>
</dbReference>
<evidence type="ECO:0000259" key="3">
    <source>
        <dbReference type="SMART" id="SM00846"/>
    </source>
</evidence>
<dbReference type="PANTHER" id="PTHR42955:SF1">
    <property type="entry name" value="GLYCERALDEHYDE-3-PHOSPHATE DEHYDROGENASE"/>
    <property type="match status" value="1"/>
</dbReference>
<dbReference type="SUPFAM" id="SSF51735">
    <property type="entry name" value="NAD(P)-binding Rossmann-fold domains"/>
    <property type="match status" value="1"/>
</dbReference>
<reference evidence="4" key="1">
    <citation type="submission" date="2020-05" db="EMBL/GenBank/DDBJ databases">
        <authorList>
            <person name="Chiriac C."/>
            <person name="Salcher M."/>
            <person name="Ghai R."/>
            <person name="Kavagutti S V."/>
        </authorList>
    </citation>
    <scope>NUCLEOTIDE SEQUENCE</scope>
</reference>
<proteinExistence type="inferred from homology"/>
<dbReference type="InterPro" id="IPR020830">
    <property type="entry name" value="GlycerAld_3-P_DH_AS"/>
</dbReference>
<dbReference type="GO" id="GO:0006006">
    <property type="term" value="P:glucose metabolic process"/>
    <property type="evidence" value="ECO:0007669"/>
    <property type="project" value="InterPro"/>
</dbReference>
<evidence type="ECO:0000313" key="4">
    <source>
        <dbReference type="EMBL" id="CAB4942290.1"/>
    </source>
</evidence>
<dbReference type="Gene3D" id="3.40.50.720">
    <property type="entry name" value="NAD(P)-binding Rossmann-like Domain"/>
    <property type="match status" value="1"/>
</dbReference>
<dbReference type="GO" id="GO:0050661">
    <property type="term" value="F:NADP binding"/>
    <property type="evidence" value="ECO:0007669"/>
    <property type="project" value="InterPro"/>
</dbReference>
<dbReference type="Gene3D" id="3.30.360.10">
    <property type="entry name" value="Dihydrodipicolinate Reductase, domain 2"/>
    <property type="match status" value="1"/>
</dbReference>
<dbReference type="AlphaFoldDB" id="A0A6J7JG45"/>
<dbReference type="InterPro" id="IPR052978">
    <property type="entry name" value="GAP_dehydrogenase"/>
</dbReference>
<dbReference type="InterPro" id="IPR020829">
    <property type="entry name" value="GlycerAld_3-P_DH_cat"/>
</dbReference>
<dbReference type="SUPFAM" id="SSF55347">
    <property type="entry name" value="Glyceraldehyde-3-phosphate dehydrogenase-like, C-terminal domain"/>
    <property type="match status" value="1"/>
</dbReference>
<dbReference type="NCBIfam" id="NF033735">
    <property type="entry name" value="G3PDH_Arsen"/>
    <property type="match status" value="1"/>
</dbReference>
<feature type="domain" description="Glyceraldehyde 3-phosphate dehydrogenase NAD(P) binding" evidence="3">
    <location>
        <begin position="2"/>
        <end position="153"/>
    </location>
</feature>
<dbReference type="PANTHER" id="PTHR42955">
    <property type="entry name" value="GLYCERALDEHYDE-3-PHOSPHATE DEHYDROGENASE"/>
    <property type="match status" value="1"/>
</dbReference>
<dbReference type="InterPro" id="IPR054835">
    <property type="entry name" value="G3PDH_Arsen"/>
</dbReference>
<evidence type="ECO:0000256" key="1">
    <source>
        <dbReference type="ARBA" id="ARBA00007406"/>
    </source>
</evidence>
<organism evidence="4">
    <name type="scientific">freshwater metagenome</name>
    <dbReference type="NCBI Taxonomy" id="449393"/>
    <lineage>
        <taxon>unclassified sequences</taxon>
        <taxon>metagenomes</taxon>
        <taxon>ecological metagenomes</taxon>
    </lineage>
</organism>
<dbReference type="Pfam" id="PF02800">
    <property type="entry name" value="Gp_dh_C"/>
    <property type="match status" value="1"/>
</dbReference>
<dbReference type="EMBL" id="CAFBMX010000011">
    <property type="protein sequence ID" value="CAB4942290.1"/>
    <property type="molecule type" value="Genomic_DNA"/>
</dbReference>
<comment type="similarity">
    <text evidence="1">Belongs to the glyceraldehyde-3-phosphate dehydrogenase family.</text>
</comment>
<sequence length="336" mass="35493">MTRIAINGFGRMGRLAMRAAWGSDDLEIVHINEVAGDAATGAHLLTFDSVQGRWDRDARGDADGLTVDGTAIGWSAHSAPGDAPWAGAGAEIVLECSGKFRSIDSLAPYFEQGVRKVIVAAPVKDARALNVVIGVNDDRYDPEVHDVVTAASCTTNCLAPVVKVVHEGLGIARGSITTLHDLTNTQTVVDAPHKDLRRARAAGMSLVPTTTGSATAIGLIFPELEGKLDGLAVRVPLLNASLTDCVFEVQRPTTVDEVNGLLRAAADGPLTGILGYETRPLVSIDFKGDPRSSIVDAPSTMVTDGTQVKILSWYDNEWGYANRMVELAGIVAGALR</sequence>
<dbReference type="InterPro" id="IPR006424">
    <property type="entry name" value="Glyceraldehyde-3-P_DH_1"/>
</dbReference>
<dbReference type="CDD" id="cd05214">
    <property type="entry name" value="GAPDH_I_N"/>
    <property type="match status" value="1"/>
</dbReference>
<dbReference type="GO" id="GO:0051287">
    <property type="term" value="F:NAD binding"/>
    <property type="evidence" value="ECO:0007669"/>
    <property type="project" value="InterPro"/>
</dbReference>
<dbReference type="PIRSF" id="PIRSF000149">
    <property type="entry name" value="GAP_DH"/>
    <property type="match status" value="1"/>
</dbReference>
<accession>A0A6J7JG45</accession>
<dbReference type="PROSITE" id="PS00071">
    <property type="entry name" value="GAPDH"/>
    <property type="match status" value="1"/>
</dbReference>
<dbReference type="CDD" id="cd18126">
    <property type="entry name" value="GAPDH_I_C"/>
    <property type="match status" value="1"/>
</dbReference>
<dbReference type="Pfam" id="PF00044">
    <property type="entry name" value="Gp_dh_N"/>
    <property type="match status" value="1"/>
</dbReference>
<dbReference type="FunFam" id="3.30.360.10:FF:000002">
    <property type="entry name" value="Glyceraldehyde-3-phosphate dehydrogenase"/>
    <property type="match status" value="1"/>
</dbReference>
<evidence type="ECO:0000256" key="2">
    <source>
        <dbReference type="ARBA" id="ARBA00023002"/>
    </source>
</evidence>
<dbReference type="NCBIfam" id="TIGR01534">
    <property type="entry name" value="GAPDH-I"/>
    <property type="match status" value="1"/>
</dbReference>
<dbReference type="SMART" id="SM00846">
    <property type="entry name" value="Gp_dh_N"/>
    <property type="match status" value="1"/>
</dbReference>
<protein>
    <submittedName>
        <fullName evidence="4">Unannotated protein</fullName>
    </submittedName>
</protein>
<dbReference type="FunFam" id="3.40.50.720:FF:000001">
    <property type="entry name" value="Glyceraldehyde-3-phosphate dehydrogenase"/>
    <property type="match status" value="1"/>
</dbReference>
<dbReference type="InterPro" id="IPR020828">
    <property type="entry name" value="GlycerAld_3-P_DH_NAD(P)-bd"/>
</dbReference>
<gene>
    <name evidence="4" type="ORF">UFOPK3674_01897</name>
</gene>
<dbReference type="InterPro" id="IPR020831">
    <property type="entry name" value="GlycerAld/Erythrose_P_DH"/>
</dbReference>
<dbReference type="InterPro" id="IPR036291">
    <property type="entry name" value="NAD(P)-bd_dom_sf"/>
</dbReference>
<keyword evidence="2" id="KW-0560">Oxidoreductase</keyword>
<name>A0A6J7JG45_9ZZZZ</name>
<dbReference type="PRINTS" id="PR00078">
    <property type="entry name" value="G3PDHDRGNASE"/>
</dbReference>